<keyword evidence="5 8" id="KW-0812">Transmembrane</keyword>
<keyword evidence="11" id="KW-1185">Reference proteome</keyword>
<feature type="transmembrane region" description="Helical" evidence="8">
    <location>
        <begin position="119"/>
        <end position="137"/>
    </location>
</feature>
<sequence>MASKPQSAELQTWLMIPPSRRVLAGIVLALSNFMVVLDLTIANVSIPHIAGNLGISLDQGAWIITSYAVAEAICVPLTGWLAQRFGAVKCFMFAMVGFGVFSLLCGMSVTLGMLVACRIGQGICGAPLMPMSQTLLMRVFPPEKRGMAMGLWAMTTLAGPALGPIIGGAISDNISWHWIFFINLPVAAFCAVMGYLILRPIETETQRLPIDYIGLALLVFWIGCLQIMLDIGRDHDWFGDPMIVMLAIGAFIGFCVFVIWELTEEHPIVNLRIFANRGFSAGVFTLAFGFGAYFASIVLIPQWLQSTMGYTATDAGIVTAFTAFAAMLTSQIAARMLSWADPRMMISLAIVWMALTTLMRTQWDSSADFWTLAMPQILQGLAMSFFMIPLTSVSLAAVKPEEVPSAAGLQNFLRTMAIAVSTSLALTTWGNEQRVARSELVSKIQPDDTVRALQSSGMSAEQGRQTISNLVESEAIMLSVNHLFWITAMVLFFAAALVWLSPKPKRAVGPGAGGH</sequence>
<feature type="transmembrane region" description="Helical" evidence="8">
    <location>
        <begin position="241"/>
        <end position="260"/>
    </location>
</feature>
<dbReference type="PRINTS" id="PR01036">
    <property type="entry name" value="TCRTETB"/>
</dbReference>
<comment type="caution">
    <text evidence="10">The sequence shown here is derived from an EMBL/GenBank/DDBJ whole genome shotgun (WGS) entry which is preliminary data.</text>
</comment>
<feature type="transmembrane region" description="Helical" evidence="8">
    <location>
        <begin position="369"/>
        <end position="390"/>
    </location>
</feature>
<feature type="transmembrane region" description="Helical" evidence="8">
    <location>
        <begin position="176"/>
        <end position="198"/>
    </location>
</feature>
<protein>
    <submittedName>
        <fullName evidence="10">DHA2 family efflux MFS transporter permease subunit</fullName>
    </submittedName>
</protein>
<feature type="transmembrane region" description="Helical" evidence="8">
    <location>
        <begin position="281"/>
        <end position="303"/>
    </location>
</feature>
<reference evidence="10 11" key="1">
    <citation type="submission" date="2024-03" db="EMBL/GenBank/DDBJ databases">
        <authorList>
            <person name="Jo J.-H."/>
        </authorList>
    </citation>
    <scope>NUCLEOTIDE SEQUENCE [LARGE SCALE GENOMIC DNA]</scope>
    <source>
        <strain evidence="10 11">PS1R-30</strain>
    </source>
</reference>
<dbReference type="Gene3D" id="1.20.1250.20">
    <property type="entry name" value="MFS general substrate transporter like domains"/>
    <property type="match status" value="1"/>
</dbReference>
<dbReference type="PROSITE" id="PS50850">
    <property type="entry name" value="MFS"/>
    <property type="match status" value="1"/>
</dbReference>
<dbReference type="CDD" id="cd17503">
    <property type="entry name" value="MFS_LmrB_MDR_like"/>
    <property type="match status" value="1"/>
</dbReference>
<keyword evidence="4" id="KW-1003">Cell membrane</keyword>
<gene>
    <name evidence="10" type="ORF">WG901_13825</name>
</gene>
<keyword evidence="6 8" id="KW-1133">Transmembrane helix</keyword>
<evidence type="ECO:0000256" key="5">
    <source>
        <dbReference type="ARBA" id="ARBA00022692"/>
    </source>
</evidence>
<dbReference type="InterPro" id="IPR011701">
    <property type="entry name" value="MFS"/>
</dbReference>
<evidence type="ECO:0000256" key="2">
    <source>
        <dbReference type="ARBA" id="ARBA00008537"/>
    </source>
</evidence>
<dbReference type="InterPro" id="IPR036259">
    <property type="entry name" value="MFS_trans_sf"/>
</dbReference>
<feature type="transmembrane region" description="Helical" evidence="8">
    <location>
        <begin position="315"/>
        <end position="334"/>
    </location>
</feature>
<accession>A0ABU8RYB0</accession>
<dbReference type="PANTHER" id="PTHR42718">
    <property type="entry name" value="MAJOR FACILITATOR SUPERFAMILY MULTIDRUG TRANSPORTER MFSC"/>
    <property type="match status" value="1"/>
</dbReference>
<evidence type="ECO:0000256" key="1">
    <source>
        <dbReference type="ARBA" id="ARBA00004651"/>
    </source>
</evidence>
<proteinExistence type="inferred from homology"/>
<evidence type="ECO:0000256" key="4">
    <source>
        <dbReference type="ARBA" id="ARBA00022475"/>
    </source>
</evidence>
<evidence type="ECO:0000256" key="7">
    <source>
        <dbReference type="ARBA" id="ARBA00023136"/>
    </source>
</evidence>
<evidence type="ECO:0000256" key="6">
    <source>
        <dbReference type="ARBA" id="ARBA00022989"/>
    </source>
</evidence>
<dbReference type="SUPFAM" id="SSF103473">
    <property type="entry name" value="MFS general substrate transporter"/>
    <property type="match status" value="1"/>
</dbReference>
<feature type="transmembrane region" description="Helical" evidence="8">
    <location>
        <begin position="21"/>
        <end position="41"/>
    </location>
</feature>
<dbReference type="EMBL" id="JBBHJZ010000002">
    <property type="protein sequence ID" value="MEJ5977722.1"/>
    <property type="molecule type" value="Genomic_DNA"/>
</dbReference>
<feature type="transmembrane region" description="Helical" evidence="8">
    <location>
        <begin position="482"/>
        <end position="500"/>
    </location>
</feature>
<feature type="transmembrane region" description="Helical" evidence="8">
    <location>
        <begin position="149"/>
        <end position="170"/>
    </location>
</feature>
<keyword evidence="7 8" id="KW-0472">Membrane</keyword>
<feature type="transmembrane region" description="Helical" evidence="8">
    <location>
        <begin position="346"/>
        <end position="363"/>
    </location>
</feature>
<comment type="subcellular location">
    <subcellularLocation>
        <location evidence="1">Cell membrane</location>
        <topology evidence="1">Multi-pass membrane protein</topology>
    </subcellularLocation>
</comment>
<evidence type="ECO:0000256" key="3">
    <source>
        <dbReference type="ARBA" id="ARBA00022448"/>
    </source>
</evidence>
<dbReference type="Proteomes" id="UP001361239">
    <property type="component" value="Unassembled WGS sequence"/>
</dbReference>
<evidence type="ECO:0000256" key="8">
    <source>
        <dbReference type="SAM" id="Phobius"/>
    </source>
</evidence>
<dbReference type="Pfam" id="PF07690">
    <property type="entry name" value="MFS_1"/>
    <property type="match status" value="1"/>
</dbReference>
<dbReference type="PANTHER" id="PTHR42718:SF9">
    <property type="entry name" value="MAJOR FACILITATOR SUPERFAMILY MULTIDRUG TRANSPORTER MFSC"/>
    <property type="match status" value="1"/>
</dbReference>
<comment type="similarity">
    <text evidence="2">Belongs to the major facilitator superfamily. EmrB family.</text>
</comment>
<dbReference type="RefSeq" id="WP_339587653.1">
    <property type="nucleotide sequence ID" value="NZ_JBBHJZ010000002.1"/>
</dbReference>
<keyword evidence="3" id="KW-0813">Transport</keyword>
<evidence type="ECO:0000313" key="10">
    <source>
        <dbReference type="EMBL" id="MEJ5977722.1"/>
    </source>
</evidence>
<evidence type="ECO:0000313" key="11">
    <source>
        <dbReference type="Proteomes" id="UP001361239"/>
    </source>
</evidence>
<dbReference type="InterPro" id="IPR020846">
    <property type="entry name" value="MFS_dom"/>
</dbReference>
<feature type="domain" description="Major facilitator superfamily (MFS) profile" evidence="9">
    <location>
        <begin position="24"/>
        <end position="506"/>
    </location>
</feature>
<organism evidence="10 11">
    <name type="scientific">Novosphingobium anseongense</name>
    <dbReference type="NCBI Taxonomy" id="3133436"/>
    <lineage>
        <taxon>Bacteria</taxon>
        <taxon>Pseudomonadati</taxon>
        <taxon>Pseudomonadota</taxon>
        <taxon>Alphaproteobacteria</taxon>
        <taxon>Sphingomonadales</taxon>
        <taxon>Sphingomonadaceae</taxon>
        <taxon>Novosphingobium</taxon>
    </lineage>
</organism>
<evidence type="ECO:0000259" key="9">
    <source>
        <dbReference type="PROSITE" id="PS50850"/>
    </source>
</evidence>
<name>A0ABU8RYB0_9SPHN</name>
<dbReference type="Gene3D" id="1.20.1720.10">
    <property type="entry name" value="Multidrug resistance protein D"/>
    <property type="match status" value="1"/>
</dbReference>
<feature type="transmembrane region" description="Helical" evidence="8">
    <location>
        <begin position="93"/>
        <end position="113"/>
    </location>
</feature>
<feature type="transmembrane region" description="Helical" evidence="8">
    <location>
        <begin position="61"/>
        <end position="81"/>
    </location>
</feature>
<feature type="transmembrane region" description="Helical" evidence="8">
    <location>
        <begin position="210"/>
        <end position="229"/>
    </location>
</feature>
<dbReference type="InterPro" id="IPR004638">
    <property type="entry name" value="EmrB-like"/>
</dbReference>
<dbReference type="NCBIfam" id="TIGR00711">
    <property type="entry name" value="efflux_EmrB"/>
    <property type="match status" value="1"/>
</dbReference>